<dbReference type="AlphaFoldDB" id="A0A073IS66"/>
<comment type="subcellular location">
    <subcellularLocation>
        <location evidence="1">Cell outer membrane</location>
        <topology evidence="1">Single-pass membrane protein</topology>
    </subcellularLocation>
    <subcellularLocation>
        <location evidence="2">Periplasm</location>
    </subcellularLocation>
</comment>
<dbReference type="RefSeq" id="WP_037975256.1">
    <property type="nucleotide sequence ID" value="NZ_JMKI01000021.1"/>
</dbReference>
<dbReference type="Pfam" id="PF07963">
    <property type="entry name" value="N_methyl"/>
    <property type="match status" value="1"/>
</dbReference>
<feature type="transmembrane region" description="Helical" evidence="5">
    <location>
        <begin position="12"/>
        <end position="35"/>
    </location>
</feature>
<sequence length="157" mass="17803">MKGSRKLKREAFTLIEILCVLVIVAIAATTLALTAQDSDARERRLIRNEARDFCAWIKYRMAKAAREGEDFKFLLTDGAEGYAIRAIWLAGGRLKNETYSFSDAALAYEGARELYFSSRWFTLTPAATFIVKSKRKRDIRFFVTVSAAGYARVKDKP</sequence>
<keyword evidence="3" id="KW-0574">Periplasm</keyword>
<dbReference type="STRING" id="2754.EH55_02260"/>
<dbReference type="InterPro" id="IPR045584">
    <property type="entry name" value="Pilin-like"/>
</dbReference>
<name>A0A073IS66_9BACT</name>
<evidence type="ECO:0000256" key="2">
    <source>
        <dbReference type="ARBA" id="ARBA00004418"/>
    </source>
</evidence>
<dbReference type="GeneID" id="90983187"/>
<evidence type="ECO:0000256" key="3">
    <source>
        <dbReference type="ARBA" id="ARBA00022764"/>
    </source>
</evidence>
<keyword evidence="5" id="KW-1133">Transmembrane helix</keyword>
<dbReference type="GO" id="GO:0009279">
    <property type="term" value="C:cell outer membrane"/>
    <property type="evidence" value="ECO:0007669"/>
    <property type="project" value="UniProtKB-SubCell"/>
</dbReference>
<evidence type="ECO:0008006" key="8">
    <source>
        <dbReference type="Google" id="ProtNLM"/>
    </source>
</evidence>
<keyword evidence="5" id="KW-0472">Membrane</keyword>
<keyword evidence="5" id="KW-0812">Transmembrane</keyword>
<evidence type="ECO:0000313" key="7">
    <source>
        <dbReference type="Proteomes" id="UP000027665"/>
    </source>
</evidence>
<comment type="caution">
    <text evidence="6">The sequence shown here is derived from an EMBL/GenBank/DDBJ whole genome shotgun (WGS) entry which is preliminary data.</text>
</comment>
<dbReference type="EMBL" id="JMKI01000021">
    <property type="protein sequence ID" value="KEJ92604.1"/>
    <property type="molecule type" value="Genomic_DNA"/>
</dbReference>
<evidence type="ECO:0000256" key="1">
    <source>
        <dbReference type="ARBA" id="ARBA00004203"/>
    </source>
</evidence>
<accession>A0A073IS66</accession>
<dbReference type="OrthoDB" id="6177at2"/>
<dbReference type="Proteomes" id="UP000027665">
    <property type="component" value="Unassembled WGS sequence"/>
</dbReference>
<evidence type="ECO:0000313" key="6">
    <source>
        <dbReference type="EMBL" id="KEJ92604.1"/>
    </source>
</evidence>
<gene>
    <name evidence="6" type="ORF">EH55_02260</name>
</gene>
<dbReference type="GO" id="GO:0042597">
    <property type="term" value="C:periplasmic space"/>
    <property type="evidence" value="ECO:0007669"/>
    <property type="project" value="UniProtKB-SubCell"/>
</dbReference>
<keyword evidence="7" id="KW-1185">Reference proteome</keyword>
<organism evidence="6 7">
    <name type="scientific">Synergistes jonesii</name>
    <dbReference type="NCBI Taxonomy" id="2754"/>
    <lineage>
        <taxon>Bacteria</taxon>
        <taxon>Thermotogati</taxon>
        <taxon>Synergistota</taxon>
        <taxon>Synergistia</taxon>
        <taxon>Synergistales</taxon>
        <taxon>Synergistaceae</taxon>
        <taxon>Synergistes</taxon>
    </lineage>
</organism>
<reference evidence="6 7" key="1">
    <citation type="submission" date="2014-04" db="EMBL/GenBank/DDBJ databases">
        <title>Draft Genome Sequence of Synergistes jonesii.</title>
        <authorList>
            <person name="Coil D.A."/>
            <person name="Eisen J.A."/>
            <person name="Holland-Moritz H.E."/>
        </authorList>
    </citation>
    <scope>NUCLEOTIDE SEQUENCE [LARGE SCALE GENOMIC DNA]</scope>
    <source>
        <strain evidence="6 7">78-1</strain>
    </source>
</reference>
<protein>
    <recommendedName>
        <fullName evidence="8">Prepilin-type N-terminal cleavage/methylation domain-containing protein</fullName>
    </recommendedName>
</protein>
<dbReference type="NCBIfam" id="TIGR02532">
    <property type="entry name" value="IV_pilin_GFxxxE"/>
    <property type="match status" value="1"/>
</dbReference>
<keyword evidence="4" id="KW-0998">Cell outer membrane</keyword>
<proteinExistence type="predicted"/>
<evidence type="ECO:0000256" key="4">
    <source>
        <dbReference type="ARBA" id="ARBA00023237"/>
    </source>
</evidence>
<dbReference type="SUPFAM" id="SSF54523">
    <property type="entry name" value="Pili subunits"/>
    <property type="match status" value="1"/>
</dbReference>
<dbReference type="InterPro" id="IPR012902">
    <property type="entry name" value="N_methyl_site"/>
</dbReference>
<evidence type="ECO:0000256" key="5">
    <source>
        <dbReference type="SAM" id="Phobius"/>
    </source>
</evidence>